<dbReference type="PANTHER" id="PTHR43179:SF7">
    <property type="entry name" value="RHAMNOSYLTRANSFERASE WBBL"/>
    <property type="match status" value="1"/>
</dbReference>
<dbReference type="GO" id="GO:0016757">
    <property type="term" value="F:glycosyltransferase activity"/>
    <property type="evidence" value="ECO:0007669"/>
    <property type="project" value="UniProtKB-KW"/>
</dbReference>
<dbReference type="Gene3D" id="3.90.550.10">
    <property type="entry name" value="Spore Coat Polysaccharide Biosynthesis Protein SpsA, Chain A"/>
    <property type="match status" value="2"/>
</dbReference>
<protein>
    <submittedName>
        <fullName evidence="2">Glycosyl transferase, family 2</fullName>
    </submittedName>
</protein>
<dbReference type="CDD" id="cd04184">
    <property type="entry name" value="GT2_RfbC_Mx_like"/>
    <property type="match status" value="1"/>
</dbReference>
<evidence type="ECO:0000259" key="1">
    <source>
        <dbReference type="Pfam" id="PF00535"/>
    </source>
</evidence>
<proteinExistence type="predicted"/>
<reference evidence="2" key="1">
    <citation type="submission" date="2006-05" db="EMBL/GenBank/DDBJ databases">
        <title>Complete sequence of chromosome 1 of Burkholderia cenocepacia AU 1054.</title>
        <authorList>
            <consortium name="US DOE Joint Genome Institute"/>
            <person name="Copeland A."/>
            <person name="Lucas S."/>
            <person name="Lapidus A."/>
            <person name="Barry K."/>
            <person name="Detter J.C."/>
            <person name="Glavina del Rio T."/>
            <person name="Hammon N."/>
            <person name="Israni S."/>
            <person name="Dalin E."/>
            <person name="Tice H."/>
            <person name="Pitluck S."/>
            <person name="Chain P."/>
            <person name="Malfatti S."/>
            <person name="Shin M."/>
            <person name="Vergez L."/>
            <person name="Schmutz J."/>
            <person name="Larimer F."/>
            <person name="Land M."/>
            <person name="Hauser L."/>
            <person name="Kyrpides N."/>
            <person name="Lykidis A."/>
            <person name="LiPuma J.J."/>
            <person name="Konstantinidis K."/>
            <person name="Tiedje J.M."/>
            <person name="Richardson P."/>
        </authorList>
    </citation>
    <scope>NUCLEOTIDE SEQUENCE [LARGE SCALE GENOMIC DNA]</scope>
    <source>
        <strain evidence="2">AU 1054</strain>
    </source>
</reference>
<dbReference type="PANTHER" id="PTHR43179">
    <property type="entry name" value="RHAMNOSYLTRANSFERASE WBBL"/>
    <property type="match status" value="1"/>
</dbReference>
<dbReference type="HOGENOM" id="CLU_005003_0_0_4"/>
<dbReference type="InterPro" id="IPR001173">
    <property type="entry name" value="Glyco_trans_2-like"/>
</dbReference>
<dbReference type="Pfam" id="PF00535">
    <property type="entry name" value="Glycos_transf_2"/>
    <property type="match status" value="2"/>
</dbReference>
<organism evidence="2">
    <name type="scientific">Burkholderia orbicola (strain AU 1054)</name>
    <dbReference type="NCBI Taxonomy" id="331271"/>
    <lineage>
        <taxon>Bacteria</taxon>
        <taxon>Pseudomonadati</taxon>
        <taxon>Pseudomonadota</taxon>
        <taxon>Betaproteobacteria</taxon>
        <taxon>Burkholderiales</taxon>
        <taxon>Burkholderiaceae</taxon>
        <taxon>Burkholderia</taxon>
        <taxon>Burkholderia cepacia complex</taxon>
        <taxon>Burkholderia orbicola</taxon>
    </lineage>
</organism>
<dbReference type="SUPFAM" id="SSF53448">
    <property type="entry name" value="Nucleotide-diphospho-sugar transferases"/>
    <property type="match status" value="2"/>
</dbReference>
<sequence>MQSSLVRRGAQLQAQLYIDSGSGFSEAESITIPTTRPGNIKHVFKLPPAVRALRWIPMRGKGVIIQQPIVMTTITEIERIARMAEWVASDIWKFRKTNQAKQYSLKASRIFFDLRSAYDDCAKLRVHSAPPSYQAFVEGYDTLNYADEVAIRTHIEQLPYKPKISIVMPTFNPPLNYIREAIDSVRNQFYSNWELCIADDCSTDSDARSFLTSLSALDPRIKVHLRDSNGHISAASNSALALARGHFVALLDQDDLLPKHALYHVALEINRFPDVNVIYSDEDKIDNAGNRSDPYFKSDWNPDLFLSHNMISHLGVYRTSLLREIGGFRIGYEGSQDYDLALRCVRVSRPDQIRHISHVLYHWRIHDESTAANPHAKHYAYDAALRAIQDFLFDKPGTRVQHGEFIGTYRVIYPIPETQPHVSLLIPTRDGRSILKRCIKSILQKTSYRNFEIIVINNQSTCLETINYLKQISEYDQVRVIDYDAPFNYSAINNFAEKHASGEIIGLLNDDVEVVSPEWLTEMVSHALRPEIGVVGAKLLYPDGFIQHAGVVIGIGGFAGHAHRLHPGMHPGYAGRAALTQNFSAVTAACLIVRRSVYQELGGLNEQDLKVAFNDIDFCLRAGAAGYYVTWTPHAVLYHHESYSRGSDQASTESRARFEREKNYMRDRWKTDSKPDRFYNSNLTLEKEDFTLAHRPRSERPWTPFITRQ</sequence>
<name>A0A0H2XLD2_BURO1</name>
<dbReference type="CDD" id="cd04186">
    <property type="entry name" value="GT_2_like_c"/>
    <property type="match status" value="1"/>
</dbReference>
<feature type="domain" description="Glycosyltransferase 2-like" evidence="1">
    <location>
        <begin position="423"/>
        <end position="601"/>
    </location>
</feature>
<dbReference type="AlphaFoldDB" id="A0A0H2XLD2"/>
<feature type="domain" description="Glycosyltransferase 2-like" evidence="1">
    <location>
        <begin position="165"/>
        <end position="325"/>
    </location>
</feature>
<evidence type="ECO:0000313" key="2">
    <source>
        <dbReference type="EMBL" id="ABF75200.1"/>
    </source>
</evidence>
<gene>
    <name evidence="2" type="ordered locus">Bcen_0288</name>
</gene>
<dbReference type="EMBL" id="CP000378">
    <property type="protein sequence ID" value="ABF75200.1"/>
    <property type="molecule type" value="Genomic_DNA"/>
</dbReference>
<keyword evidence="2" id="KW-0808">Transferase</keyword>
<dbReference type="InterPro" id="IPR029044">
    <property type="entry name" value="Nucleotide-diphossugar_trans"/>
</dbReference>
<accession>A0A0H2XLD2</accession>